<dbReference type="AlphaFoldDB" id="A0A9X3EGR8"/>
<dbReference type="GO" id="GO:0046872">
    <property type="term" value="F:metal ion binding"/>
    <property type="evidence" value="ECO:0007669"/>
    <property type="project" value="UniProtKB-KW"/>
</dbReference>
<evidence type="ECO:0000256" key="9">
    <source>
        <dbReference type="ARBA" id="ARBA00022842"/>
    </source>
</evidence>
<comment type="caution">
    <text evidence="12">The sequence shown here is derived from an EMBL/GenBank/DDBJ whole genome shotgun (WGS) entry which is preliminary data.</text>
</comment>
<keyword evidence="6 12" id="KW-0808">Transferase</keyword>
<reference evidence="12" key="1">
    <citation type="submission" date="2022-11" db="EMBL/GenBank/DDBJ databases">
        <title>Parathalassolutuus dongxingensis gen. nov., sp. nov., a novel member of family Oceanospirillaceae isolated from a coastal shrimp pond in Guangxi, China.</title>
        <authorList>
            <person name="Chen H."/>
        </authorList>
    </citation>
    <scope>NUCLEOTIDE SEQUENCE</scope>
    <source>
        <strain evidence="12">G-43</strain>
    </source>
</reference>
<dbReference type="Pfam" id="PF02424">
    <property type="entry name" value="ApbE"/>
    <property type="match status" value="1"/>
</dbReference>
<evidence type="ECO:0000256" key="6">
    <source>
        <dbReference type="ARBA" id="ARBA00022679"/>
    </source>
</evidence>
<dbReference type="RefSeq" id="WP_283172239.1">
    <property type="nucleotide sequence ID" value="NZ_JAPNOA010000009.1"/>
</dbReference>
<evidence type="ECO:0000256" key="2">
    <source>
        <dbReference type="ARBA" id="ARBA00008282"/>
    </source>
</evidence>
<keyword evidence="13" id="KW-1185">Reference proteome</keyword>
<evidence type="ECO:0000256" key="11">
    <source>
        <dbReference type="ARBA" id="ARBA00048540"/>
    </source>
</evidence>
<evidence type="ECO:0000256" key="8">
    <source>
        <dbReference type="ARBA" id="ARBA00022827"/>
    </source>
</evidence>
<protein>
    <recommendedName>
        <fullName evidence="4">FAD:protein FMN transferase</fullName>
        <ecNumber evidence="3">2.7.1.180</ecNumber>
    </recommendedName>
    <alternativeName>
        <fullName evidence="10">Flavin transferase</fullName>
    </alternativeName>
</protein>
<evidence type="ECO:0000313" key="12">
    <source>
        <dbReference type="EMBL" id="MCY0964021.1"/>
    </source>
</evidence>
<comment type="cofactor">
    <cofactor evidence="1">
        <name>Mg(2+)</name>
        <dbReference type="ChEBI" id="CHEBI:18420"/>
    </cofactor>
</comment>
<name>A0A9X3EGR8_9GAMM</name>
<dbReference type="Proteomes" id="UP001150830">
    <property type="component" value="Unassembled WGS sequence"/>
</dbReference>
<sequence>MGKGNAINTRLELAELDDYFRVVFPAMACPCELLLDTRDPRLALELGLLARAEAQRIEARFSRYRADSIIHQIQAHAGQAFEVDDETARLLDFAEQLFQMSEGRFDITSGVLRKVWTFDGSDRLPQPSRIHELLPLIGWQRVLWRASADRAPVICLPVGMELDLGGIGKEYAVDRVMALLQQADHNPDRISVLVNFGGDLLASGPRANGQAWRVAIEHPANAEPVLMELAQGALATSGDRFRYLEKDGVRYSHILDPRSGWPVPNAPDSVTVAAPTCTQAGMLATLASLMGADADAFLGQQQTRYWILKR</sequence>
<evidence type="ECO:0000256" key="1">
    <source>
        <dbReference type="ARBA" id="ARBA00001946"/>
    </source>
</evidence>
<dbReference type="PANTHER" id="PTHR30040">
    <property type="entry name" value="THIAMINE BIOSYNTHESIS LIPOPROTEIN APBE"/>
    <property type="match status" value="1"/>
</dbReference>
<evidence type="ECO:0000256" key="7">
    <source>
        <dbReference type="ARBA" id="ARBA00022723"/>
    </source>
</evidence>
<dbReference type="SUPFAM" id="SSF143631">
    <property type="entry name" value="ApbE-like"/>
    <property type="match status" value="1"/>
</dbReference>
<keyword evidence="9" id="KW-0460">Magnesium</keyword>
<accession>A0A9X3EGR8</accession>
<keyword evidence="8" id="KW-0274">FAD</keyword>
<dbReference type="PANTHER" id="PTHR30040:SF2">
    <property type="entry name" value="FAD:PROTEIN FMN TRANSFERASE"/>
    <property type="match status" value="1"/>
</dbReference>
<dbReference type="EMBL" id="JAPNOA010000009">
    <property type="protein sequence ID" value="MCY0964021.1"/>
    <property type="molecule type" value="Genomic_DNA"/>
</dbReference>
<evidence type="ECO:0000256" key="5">
    <source>
        <dbReference type="ARBA" id="ARBA00022630"/>
    </source>
</evidence>
<comment type="similarity">
    <text evidence="2">Belongs to the ApbE family.</text>
</comment>
<proteinExistence type="inferred from homology"/>
<dbReference type="Gene3D" id="3.10.520.10">
    <property type="entry name" value="ApbE-like domains"/>
    <property type="match status" value="1"/>
</dbReference>
<dbReference type="InterPro" id="IPR024932">
    <property type="entry name" value="ApbE"/>
</dbReference>
<evidence type="ECO:0000256" key="10">
    <source>
        <dbReference type="ARBA" id="ARBA00031306"/>
    </source>
</evidence>
<keyword evidence="5" id="KW-0285">Flavoprotein</keyword>
<organism evidence="12 13">
    <name type="scientific">Parathalassolituus penaei</name>
    <dbReference type="NCBI Taxonomy" id="2997323"/>
    <lineage>
        <taxon>Bacteria</taxon>
        <taxon>Pseudomonadati</taxon>
        <taxon>Pseudomonadota</taxon>
        <taxon>Gammaproteobacteria</taxon>
        <taxon>Oceanospirillales</taxon>
        <taxon>Oceanospirillaceae</taxon>
        <taxon>Parathalassolituus</taxon>
    </lineage>
</organism>
<evidence type="ECO:0000256" key="3">
    <source>
        <dbReference type="ARBA" id="ARBA00011955"/>
    </source>
</evidence>
<dbReference type="GO" id="GO:0016740">
    <property type="term" value="F:transferase activity"/>
    <property type="evidence" value="ECO:0007669"/>
    <property type="project" value="UniProtKB-KW"/>
</dbReference>
<dbReference type="EC" id="2.7.1.180" evidence="3"/>
<evidence type="ECO:0000313" key="13">
    <source>
        <dbReference type="Proteomes" id="UP001150830"/>
    </source>
</evidence>
<evidence type="ECO:0000256" key="4">
    <source>
        <dbReference type="ARBA" id="ARBA00016337"/>
    </source>
</evidence>
<comment type="catalytic activity">
    <reaction evidence="11">
        <text>L-threonyl-[protein] + FAD = FMN-L-threonyl-[protein] + AMP + H(+)</text>
        <dbReference type="Rhea" id="RHEA:36847"/>
        <dbReference type="Rhea" id="RHEA-COMP:11060"/>
        <dbReference type="Rhea" id="RHEA-COMP:11061"/>
        <dbReference type="ChEBI" id="CHEBI:15378"/>
        <dbReference type="ChEBI" id="CHEBI:30013"/>
        <dbReference type="ChEBI" id="CHEBI:57692"/>
        <dbReference type="ChEBI" id="CHEBI:74257"/>
        <dbReference type="ChEBI" id="CHEBI:456215"/>
        <dbReference type="EC" id="2.7.1.180"/>
    </reaction>
</comment>
<gene>
    <name evidence="12" type="ORF">OUO13_02370</name>
</gene>
<dbReference type="InterPro" id="IPR003374">
    <property type="entry name" value="ApbE-like_sf"/>
</dbReference>
<keyword evidence="7" id="KW-0479">Metal-binding</keyword>